<name>F0SGC8_RUBBR</name>
<evidence type="ECO:0000256" key="1">
    <source>
        <dbReference type="ARBA" id="ARBA00001554"/>
    </source>
</evidence>
<organism evidence="5 6">
    <name type="scientific">Rubinisphaera brasiliensis (strain ATCC 49424 / DSM 5305 / JCM 21570 / IAM 15109 / NBRC 103401 / IFAM 1448)</name>
    <name type="common">Planctomyces brasiliensis</name>
    <dbReference type="NCBI Taxonomy" id="756272"/>
    <lineage>
        <taxon>Bacteria</taxon>
        <taxon>Pseudomonadati</taxon>
        <taxon>Planctomycetota</taxon>
        <taxon>Planctomycetia</taxon>
        <taxon>Planctomycetales</taxon>
        <taxon>Planctomycetaceae</taxon>
        <taxon>Rubinisphaera</taxon>
    </lineage>
</organism>
<gene>
    <name evidence="5" type="ordered locus">Plabr_2928</name>
</gene>
<protein>
    <recommendedName>
        <fullName evidence="3">4a-hydroxytetrahydrobiopterin dehydratase</fullName>
        <ecNumber evidence="3">4.2.1.96</ecNumber>
    </recommendedName>
</protein>
<dbReference type="InterPro" id="IPR036428">
    <property type="entry name" value="PCD_sf"/>
</dbReference>
<dbReference type="CDD" id="cd00913">
    <property type="entry name" value="PCD_DCoH_subfamily_a"/>
    <property type="match status" value="1"/>
</dbReference>
<dbReference type="PANTHER" id="PTHR12599:SF0">
    <property type="entry name" value="PTERIN-4-ALPHA-CARBINOLAMINE DEHYDRATASE"/>
    <property type="match status" value="1"/>
</dbReference>
<evidence type="ECO:0000313" key="6">
    <source>
        <dbReference type="Proteomes" id="UP000006860"/>
    </source>
</evidence>
<proteinExistence type="inferred from homology"/>
<keyword evidence="4 5" id="KW-0456">Lyase</keyword>
<dbReference type="KEGG" id="pbs:Plabr_2928"/>
<dbReference type="RefSeq" id="WP_013629249.1">
    <property type="nucleotide sequence ID" value="NC_015174.1"/>
</dbReference>
<dbReference type="GO" id="GO:0006729">
    <property type="term" value="P:tetrahydrobiopterin biosynthetic process"/>
    <property type="evidence" value="ECO:0007669"/>
    <property type="project" value="InterPro"/>
</dbReference>
<evidence type="ECO:0000256" key="2">
    <source>
        <dbReference type="ARBA" id="ARBA00006472"/>
    </source>
</evidence>
<dbReference type="PANTHER" id="PTHR12599">
    <property type="entry name" value="PTERIN-4-ALPHA-CARBINOLAMINE DEHYDRATASE"/>
    <property type="match status" value="1"/>
</dbReference>
<reference evidence="6" key="1">
    <citation type="submission" date="2011-02" db="EMBL/GenBank/DDBJ databases">
        <title>The complete genome of Planctomyces brasiliensis DSM 5305.</title>
        <authorList>
            <person name="Lucas S."/>
            <person name="Copeland A."/>
            <person name="Lapidus A."/>
            <person name="Bruce D."/>
            <person name="Goodwin L."/>
            <person name="Pitluck S."/>
            <person name="Kyrpides N."/>
            <person name="Mavromatis K."/>
            <person name="Pagani I."/>
            <person name="Ivanova N."/>
            <person name="Ovchinnikova G."/>
            <person name="Lu M."/>
            <person name="Detter J.C."/>
            <person name="Han C."/>
            <person name="Land M."/>
            <person name="Hauser L."/>
            <person name="Markowitz V."/>
            <person name="Cheng J.-F."/>
            <person name="Hugenholtz P."/>
            <person name="Woyke T."/>
            <person name="Wu D."/>
            <person name="Tindall B."/>
            <person name="Pomrenke H.G."/>
            <person name="Brambilla E."/>
            <person name="Klenk H.-P."/>
            <person name="Eisen J.A."/>
        </authorList>
    </citation>
    <scope>NUCLEOTIDE SEQUENCE [LARGE SCALE GENOMIC DNA]</scope>
    <source>
        <strain evidence="6">ATCC 49424 / DSM 5305 / JCM 21570 / NBRC 103401 / IFAM 1448</strain>
    </source>
</reference>
<comment type="catalytic activity">
    <reaction evidence="1">
        <text>(4aS,6R)-4a-hydroxy-L-erythro-5,6,7,8-tetrahydrobiopterin = (6R)-L-erythro-6,7-dihydrobiopterin + H2O</text>
        <dbReference type="Rhea" id="RHEA:11920"/>
        <dbReference type="ChEBI" id="CHEBI:15377"/>
        <dbReference type="ChEBI" id="CHEBI:15642"/>
        <dbReference type="ChEBI" id="CHEBI:43120"/>
        <dbReference type="EC" id="4.2.1.96"/>
    </reaction>
</comment>
<dbReference type="InterPro" id="IPR001533">
    <property type="entry name" value="Pterin_deHydtase"/>
</dbReference>
<dbReference type="GO" id="GO:0008124">
    <property type="term" value="F:4-alpha-hydroxytetrahydrobiopterin dehydratase activity"/>
    <property type="evidence" value="ECO:0007669"/>
    <property type="project" value="UniProtKB-EC"/>
</dbReference>
<keyword evidence="6" id="KW-1185">Reference proteome</keyword>
<evidence type="ECO:0000313" key="5">
    <source>
        <dbReference type="EMBL" id="ADY60527.1"/>
    </source>
</evidence>
<dbReference type="AlphaFoldDB" id="F0SGC8"/>
<dbReference type="HOGENOM" id="CLU_081974_2_0_0"/>
<dbReference type="Gene3D" id="3.30.1360.20">
    <property type="entry name" value="Transcriptional coactivator/pterin dehydratase"/>
    <property type="match status" value="1"/>
</dbReference>
<accession>F0SGC8</accession>
<dbReference type="EC" id="4.2.1.96" evidence="3"/>
<dbReference type="EMBL" id="CP002546">
    <property type="protein sequence ID" value="ADY60527.1"/>
    <property type="molecule type" value="Genomic_DNA"/>
</dbReference>
<evidence type="ECO:0000256" key="3">
    <source>
        <dbReference type="ARBA" id="ARBA00013252"/>
    </source>
</evidence>
<dbReference type="SUPFAM" id="SSF55248">
    <property type="entry name" value="PCD-like"/>
    <property type="match status" value="1"/>
</dbReference>
<dbReference type="Pfam" id="PF01329">
    <property type="entry name" value="Pterin_4a"/>
    <property type="match status" value="1"/>
</dbReference>
<dbReference type="OrthoDB" id="9800108at2"/>
<dbReference type="eggNOG" id="COG2154">
    <property type="taxonomic scope" value="Bacteria"/>
</dbReference>
<comment type="similarity">
    <text evidence="2">Belongs to the pterin-4-alpha-carbinolamine dehydratase family.</text>
</comment>
<sequence length="120" mass="13467">MAAQSSEQLVKKRCVPCEGGVEKLDQEAARAQLEELSGWELLQNPDRIKKTWTVRNFMAGMNLFNSVAELAETEGHHPDLHLVGYRNLSIEIWTHAIQGLSENDFILAAKIDNLPVELKA</sequence>
<dbReference type="Proteomes" id="UP000006860">
    <property type="component" value="Chromosome"/>
</dbReference>
<evidence type="ECO:0000256" key="4">
    <source>
        <dbReference type="ARBA" id="ARBA00023239"/>
    </source>
</evidence>